<dbReference type="PANTHER" id="PTHR23080:SF144">
    <property type="entry name" value="SPINDLE AND KINETOCHORE ASSOCIATED COMPLEX SUBUNIT 3"/>
    <property type="match status" value="1"/>
</dbReference>
<dbReference type="InterPro" id="IPR027805">
    <property type="entry name" value="Transposase_HTH_dom"/>
</dbReference>
<evidence type="ECO:0000313" key="5">
    <source>
        <dbReference type="Ensembl" id="ENSHCOP00000008075.1"/>
    </source>
</evidence>
<dbReference type="GeneTree" id="ENSGT00940000164249"/>
<name>A0A3Q2XT82_HIPCM</name>
<evidence type="ECO:0000256" key="2">
    <source>
        <dbReference type="ARBA" id="ARBA00022723"/>
    </source>
</evidence>
<dbReference type="SUPFAM" id="SSF57716">
    <property type="entry name" value="Glucocorticoid receptor-like (DNA-binding domain)"/>
    <property type="match status" value="1"/>
</dbReference>
<keyword evidence="6" id="KW-1185">Reference proteome</keyword>
<evidence type="ECO:0008006" key="7">
    <source>
        <dbReference type="Google" id="ProtNLM"/>
    </source>
</evidence>
<dbReference type="Proteomes" id="UP000264820">
    <property type="component" value="Unplaced"/>
</dbReference>
<evidence type="ECO:0000259" key="4">
    <source>
        <dbReference type="Pfam" id="PF13613"/>
    </source>
</evidence>
<feature type="domain" description="DDE Tnp4" evidence="3">
    <location>
        <begin position="267"/>
        <end position="424"/>
    </location>
</feature>
<evidence type="ECO:0000256" key="1">
    <source>
        <dbReference type="ARBA" id="ARBA00001968"/>
    </source>
</evidence>
<comment type="cofactor">
    <cofactor evidence="1">
        <name>a divalent metal cation</name>
        <dbReference type="ChEBI" id="CHEBI:60240"/>
    </cofactor>
</comment>
<feature type="domain" description="Transposase Helix-turn-helix" evidence="4">
    <location>
        <begin position="186"/>
        <end position="236"/>
    </location>
</feature>
<dbReference type="InterPro" id="IPR027806">
    <property type="entry name" value="HARBI1_dom"/>
</dbReference>
<proteinExistence type="predicted"/>
<evidence type="ECO:0000313" key="6">
    <source>
        <dbReference type="Proteomes" id="UP000264820"/>
    </source>
</evidence>
<evidence type="ECO:0000259" key="3">
    <source>
        <dbReference type="Pfam" id="PF13359"/>
    </source>
</evidence>
<protein>
    <recommendedName>
        <fullName evidence="7">THAP-type domain-containing protein</fullName>
    </recommendedName>
</protein>
<dbReference type="Pfam" id="PF13359">
    <property type="entry name" value="DDE_Tnp_4"/>
    <property type="match status" value="1"/>
</dbReference>
<organism evidence="5 6">
    <name type="scientific">Hippocampus comes</name>
    <name type="common">Tiger tail seahorse</name>
    <dbReference type="NCBI Taxonomy" id="109280"/>
    <lineage>
        <taxon>Eukaryota</taxon>
        <taxon>Metazoa</taxon>
        <taxon>Chordata</taxon>
        <taxon>Craniata</taxon>
        <taxon>Vertebrata</taxon>
        <taxon>Euteleostomi</taxon>
        <taxon>Actinopterygii</taxon>
        <taxon>Neopterygii</taxon>
        <taxon>Teleostei</taxon>
        <taxon>Neoteleostei</taxon>
        <taxon>Acanthomorphata</taxon>
        <taxon>Syngnathiaria</taxon>
        <taxon>Syngnathiformes</taxon>
        <taxon>Syngnathoidei</taxon>
        <taxon>Syngnathidae</taxon>
        <taxon>Hippocampus</taxon>
    </lineage>
</organism>
<dbReference type="AlphaFoldDB" id="A0A3Q2XT82"/>
<dbReference type="Ensembl" id="ENSHCOT00000000914.1">
    <property type="protein sequence ID" value="ENSHCOP00000008075.1"/>
    <property type="gene ID" value="ENSHCOG00000010248.1"/>
</dbReference>
<dbReference type="GO" id="GO:0046872">
    <property type="term" value="F:metal ion binding"/>
    <property type="evidence" value="ECO:0007669"/>
    <property type="project" value="UniProtKB-KW"/>
</dbReference>
<reference evidence="5" key="1">
    <citation type="submission" date="2025-08" db="UniProtKB">
        <authorList>
            <consortium name="Ensembl"/>
        </authorList>
    </citation>
    <scope>IDENTIFICATION</scope>
</reference>
<dbReference type="PANTHER" id="PTHR23080">
    <property type="entry name" value="THAP DOMAIN PROTEIN"/>
    <property type="match status" value="1"/>
</dbReference>
<keyword evidence="2" id="KW-0479">Metal-binding</keyword>
<sequence length="430" mass="48553">MVRICCVLGCTNKSLSKTRRSAWVAAVRRKDITFANITPFIFVCCRHFHRGKIVGISSRFESTMKEPTLCEEEVTWKLEETSYVIVKRELTESNADGCGIGTKEVKQEETNGQAECKLCIQRVAEISRLVEENRRLRRELDAFKMPDGFFEDDDNKVEYYTGMPNVGSFMTFFCFLLPLMPARESRLSPFQVLLLTFMRLRLDLPSQHLAHIFSVSTSTVDTMFQDTVSFLYTNLRTSITWPSRSTLQRTIPRQFVEAFGRKAVAIVDCFRVFVQKPARHKEHGSNDAVRYLIAVTPCGFVGFVSKGRDGFMATKKILQESGFLNKLLPGDVVLGNGFDADKSGVSFYAEVDEPTFVRADGCLAEKEVGGVTHLGAHIETMLGKMHRKYQIFKVALPVDAMRLLDGEEVTLLDKMVAVCCALENRCLSAF</sequence>
<reference evidence="5" key="2">
    <citation type="submission" date="2025-09" db="UniProtKB">
        <authorList>
            <consortium name="Ensembl"/>
        </authorList>
    </citation>
    <scope>IDENTIFICATION</scope>
</reference>
<dbReference type="Pfam" id="PF13613">
    <property type="entry name" value="HTH_Tnp_4"/>
    <property type="match status" value="1"/>
</dbReference>
<accession>A0A3Q2XT82</accession>
<dbReference type="OMA" id="CALENRC"/>